<dbReference type="GO" id="GO:0000062">
    <property type="term" value="F:fatty-acyl-CoA binding"/>
    <property type="evidence" value="ECO:0007669"/>
    <property type="project" value="InterPro"/>
</dbReference>
<sequence length="96" mass="11170">MSAGQTPEFKQAVKESHRLKSKPTDAELLEIYSLFRQGTQDPPFDESKAPGMFNLKEKIKREAWQKIHEQGVNFEEAQKRYVEAVNKLKEKYGLKD</sequence>
<dbReference type="EMBL" id="JAFJYH010000267">
    <property type="protein sequence ID" value="KAG4414382.1"/>
    <property type="molecule type" value="Genomic_DNA"/>
</dbReference>
<keyword evidence="6" id="KW-1185">Reference proteome</keyword>
<organism evidence="5 6">
    <name type="scientific">Cadophora malorum</name>
    <dbReference type="NCBI Taxonomy" id="108018"/>
    <lineage>
        <taxon>Eukaryota</taxon>
        <taxon>Fungi</taxon>
        <taxon>Dikarya</taxon>
        <taxon>Ascomycota</taxon>
        <taxon>Pezizomycotina</taxon>
        <taxon>Leotiomycetes</taxon>
        <taxon>Helotiales</taxon>
        <taxon>Ploettnerulaceae</taxon>
        <taxon>Cadophora</taxon>
    </lineage>
</organism>
<comment type="similarity">
    <text evidence="1">Belongs to the ACBP family.</text>
</comment>
<feature type="domain" description="ACB" evidence="4">
    <location>
        <begin position="5"/>
        <end position="94"/>
    </location>
</feature>
<evidence type="ECO:0000259" key="4">
    <source>
        <dbReference type="PROSITE" id="PS51228"/>
    </source>
</evidence>
<proteinExistence type="inferred from homology"/>
<accession>A0A8H7T759</accession>
<dbReference type="GO" id="GO:0006631">
    <property type="term" value="P:fatty acid metabolic process"/>
    <property type="evidence" value="ECO:0007669"/>
    <property type="project" value="TreeGrafter"/>
</dbReference>
<evidence type="ECO:0000313" key="5">
    <source>
        <dbReference type="EMBL" id="KAG4414382.1"/>
    </source>
</evidence>
<dbReference type="Proteomes" id="UP000664132">
    <property type="component" value="Unassembled WGS sequence"/>
</dbReference>
<evidence type="ECO:0000256" key="1">
    <source>
        <dbReference type="ARBA" id="ARBA00005567"/>
    </source>
</evidence>
<dbReference type="PANTHER" id="PTHR23310">
    <property type="entry name" value="ACYL-COA-BINDING PROTEIN, ACBP"/>
    <property type="match status" value="1"/>
</dbReference>
<keyword evidence="2" id="KW-0446">Lipid-binding</keyword>
<protein>
    <recommendedName>
        <fullName evidence="4">ACB domain-containing protein</fullName>
    </recommendedName>
</protein>
<reference evidence="5" key="1">
    <citation type="submission" date="2021-02" db="EMBL/GenBank/DDBJ databases">
        <title>Genome sequence Cadophora malorum strain M34.</title>
        <authorList>
            <person name="Stefanovic E."/>
            <person name="Vu D."/>
            <person name="Scully C."/>
            <person name="Dijksterhuis J."/>
            <person name="Roader J."/>
            <person name="Houbraken J."/>
        </authorList>
    </citation>
    <scope>NUCLEOTIDE SEQUENCE</scope>
    <source>
        <strain evidence="5">M34</strain>
    </source>
</reference>
<dbReference type="PROSITE" id="PS51228">
    <property type="entry name" value="ACB_2"/>
    <property type="match status" value="1"/>
</dbReference>
<dbReference type="AlphaFoldDB" id="A0A8H7T759"/>
<dbReference type="Gene3D" id="1.20.80.10">
    <property type="match status" value="1"/>
</dbReference>
<dbReference type="SUPFAM" id="SSF47027">
    <property type="entry name" value="Acyl-CoA binding protein"/>
    <property type="match status" value="1"/>
</dbReference>
<feature type="region of interest" description="Disordered" evidence="3">
    <location>
        <begin position="1"/>
        <end position="21"/>
    </location>
</feature>
<feature type="compositionally biased region" description="Basic and acidic residues" evidence="3">
    <location>
        <begin position="11"/>
        <end position="21"/>
    </location>
</feature>
<dbReference type="InterPro" id="IPR000582">
    <property type="entry name" value="Acyl-CoA-binding_protein"/>
</dbReference>
<dbReference type="InterPro" id="IPR014352">
    <property type="entry name" value="FERM/acyl-CoA-bd_prot_sf"/>
</dbReference>
<evidence type="ECO:0000256" key="3">
    <source>
        <dbReference type="SAM" id="MobiDB-lite"/>
    </source>
</evidence>
<evidence type="ECO:0000256" key="2">
    <source>
        <dbReference type="ARBA" id="ARBA00023121"/>
    </source>
</evidence>
<name>A0A8H7T759_9HELO</name>
<dbReference type="OrthoDB" id="346910at2759"/>
<dbReference type="PANTHER" id="PTHR23310:SF62">
    <property type="entry name" value="ACYL-COA BINDING PROTEIN 1, ISOFORM A"/>
    <property type="match status" value="1"/>
</dbReference>
<dbReference type="Pfam" id="PF00887">
    <property type="entry name" value="ACBP"/>
    <property type="match status" value="1"/>
</dbReference>
<gene>
    <name evidence="5" type="ORF">IFR04_012482</name>
</gene>
<evidence type="ECO:0000313" key="6">
    <source>
        <dbReference type="Proteomes" id="UP000664132"/>
    </source>
</evidence>
<comment type="caution">
    <text evidence="5">The sequence shown here is derived from an EMBL/GenBank/DDBJ whole genome shotgun (WGS) entry which is preliminary data.</text>
</comment>
<dbReference type="InterPro" id="IPR035984">
    <property type="entry name" value="Acyl-CoA-binding_sf"/>
</dbReference>